<feature type="transmembrane region" description="Helical" evidence="1">
    <location>
        <begin position="345"/>
        <end position="365"/>
    </location>
</feature>
<feature type="transmembrane region" description="Helical" evidence="1">
    <location>
        <begin position="192"/>
        <end position="208"/>
    </location>
</feature>
<sequence length="369" mass="38609">MSRRIRAALSLCLAATSWVLLSAALLLPTLFGSGAMATLFAAGFIAGVQAGQSSFVQVAPSLLKYWVVVEAVLTVAGIASAALAGWTTSLAVVPIAATISGACLGIPLGASASRVLASRGGLAYQAFQVQRSVLICVAVALASLVFRDSSTAAFALAAASLGLGGAALTMMGRSQAQAVLSEQLEAPALVRPLAYVWVVFGLLASLYYRNDTTWLRASVAAEPEFEIWHISLIGYSALQGFIGFVVVQRLFARRAEVAVMLQEKAERYRLVVMLGWISISSVILATSVLLPIPFSVAMSALLSVVVGFASGLAHVARRNWAPYLGGILGTTALLLILRADFDPRLALAATNVVIGYVLLGALISVKEKR</sequence>
<keyword evidence="1" id="KW-0472">Membrane</keyword>
<reference evidence="2 3" key="1">
    <citation type="submission" date="2019-04" db="EMBL/GenBank/DDBJ databases">
        <title>Microbes associate with the intestines of laboratory mice.</title>
        <authorList>
            <person name="Navarre W."/>
            <person name="Wong E."/>
            <person name="Huang K."/>
            <person name="Tropini C."/>
            <person name="Ng K."/>
            <person name="Yu B."/>
        </authorList>
    </citation>
    <scope>NUCLEOTIDE SEQUENCE [LARGE SCALE GENOMIC DNA]</scope>
    <source>
        <strain evidence="2 3">NM46_B2-13</strain>
    </source>
</reference>
<feature type="transmembrane region" description="Helical" evidence="1">
    <location>
        <begin position="63"/>
        <end position="86"/>
    </location>
</feature>
<name>A0A4S2DC64_9MICO</name>
<feature type="transmembrane region" description="Helical" evidence="1">
    <location>
        <begin position="33"/>
        <end position="51"/>
    </location>
</feature>
<evidence type="ECO:0000313" key="3">
    <source>
        <dbReference type="Proteomes" id="UP000309893"/>
    </source>
</evidence>
<keyword evidence="1" id="KW-1133">Transmembrane helix</keyword>
<dbReference type="AlphaFoldDB" id="A0A4S2DC64"/>
<accession>A0A4S2DC64</accession>
<comment type="caution">
    <text evidence="2">The sequence shown here is derived from an EMBL/GenBank/DDBJ whole genome shotgun (WGS) entry which is preliminary data.</text>
</comment>
<evidence type="ECO:0000256" key="1">
    <source>
        <dbReference type="SAM" id="Phobius"/>
    </source>
</evidence>
<dbReference type="EMBL" id="SRYO01000001">
    <property type="protein sequence ID" value="TGY39457.1"/>
    <property type="molecule type" value="Genomic_DNA"/>
</dbReference>
<keyword evidence="1" id="KW-0812">Transmembrane</keyword>
<dbReference type="RefSeq" id="WP_135948557.1">
    <property type="nucleotide sequence ID" value="NZ_SRYO01000001.1"/>
</dbReference>
<evidence type="ECO:0000313" key="2">
    <source>
        <dbReference type="EMBL" id="TGY39457.1"/>
    </source>
</evidence>
<feature type="transmembrane region" description="Helical" evidence="1">
    <location>
        <begin position="320"/>
        <end position="339"/>
    </location>
</feature>
<proteinExistence type="predicted"/>
<feature type="transmembrane region" description="Helical" evidence="1">
    <location>
        <begin position="268"/>
        <end position="290"/>
    </location>
</feature>
<gene>
    <name evidence="2" type="ORF">E5344_02315</name>
</gene>
<feature type="transmembrane region" description="Helical" evidence="1">
    <location>
        <begin position="296"/>
        <end position="313"/>
    </location>
</feature>
<dbReference type="OrthoDB" id="6864217at2"/>
<feature type="transmembrane region" description="Helical" evidence="1">
    <location>
        <begin position="92"/>
        <end position="117"/>
    </location>
</feature>
<feature type="transmembrane region" description="Helical" evidence="1">
    <location>
        <begin position="129"/>
        <end position="146"/>
    </location>
</feature>
<feature type="transmembrane region" description="Helical" evidence="1">
    <location>
        <begin position="152"/>
        <end position="171"/>
    </location>
</feature>
<protein>
    <submittedName>
        <fullName evidence="2">Uncharacterized protein</fullName>
    </submittedName>
</protein>
<dbReference type="Proteomes" id="UP000309893">
    <property type="component" value="Unassembled WGS sequence"/>
</dbReference>
<feature type="transmembrane region" description="Helical" evidence="1">
    <location>
        <begin position="228"/>
        <end position="247"/>
    </location>
</feature>
<organism evidence="2 3">
    <name type="scientific">Microbacterium laevaniformans</name>
    <dbReference type="NCBI Taxonomy" id="36807"/>
    <lineage>
        <taxon>Bacteria</taxon>
        <taxon>Bacillati</taxon>
        <taxon>Actinomycetota</taxon>
        <taxon>Actinomycetes</taxon>
        <taxon>Micrococcales</taxon>
        <taxon>Microbacteriaceae</taxon>
        <taxon>Microbacterium</taxon>
    </lineage>
</organism>